<feature type="region of interest" description="Disordered" evidence="1">
    <location>
        <begin position="1"/>
        <end position="226"/>
    </location>
</feature>
<evidence type="ECO:0000313" key="3">
    <source>
        <dbReference type="Proteomes" id="UP001176941"/>
    </source>
</evidence>
<feature type="compositionally biased region" description="Basic residues" evidence="1">
    <location>
        <begin position="101"/>
        <end position="115"/>
    </location>
</feature>
<evidence type="ECO:0000313" key="2">
    <source>
        <dbReference type="EMBL" id="CAI9179124.1"/>
    </source>
</evidence>
<accession>A0ABN8ZZD6</accession>
<sequence>MSGANQGRRGPRARPPGLPAPRPGQLSREDAAASPQHRSVFRGSETLGARGGQGGPLRAGRRAASRQSEELTPPGAAARPPRLSPRADSRPRPAPLTQPGRRVRRAAGRGKRITRERRGAQGRGRAVLPGARRRHPGGCGEQVSSAREAERPPGVGAAPRTASRGRHTCAGSRVRPAAPLHKPRCSGRGGRERARREARTPLLSVQGKRGPRAKYPDDGPGLAPGRGGRFVSVCFGW</sequence>
<gene>
    <name evidence="2" type="ORF">MRATA1EN1_LOCUS28086</name>
</gene>
<reference evidence="2" key="1">
    <citation type="submission" date="2023-04" db="EMBL/GenBank/DDBJ databases">
        <authorList>
            <consortium name="ELIXIR-Norway"/>
        </authorList>
    </citation>
    <scope>NUCLEOTIDE SEQUENCE [LARGE SCALE GENOMIC DNA]</scope>
</reference>
<keyword evidence="3" id="KW-1185">Reference proteome</keyword>
<organism evidence="2 3">
    <name type="scientific">Rangifer tarandus platyrhynchus</name>
    <name type="common">Svalbard reindeer</name>
    <dbReference type="NCBI Taxonomy" id="3082113"/>
    <lineage>
        <taxon>Eukaryota</taxon>
        <taxon>Metazoa</taxon>
        <taxon>Chordata</taxon>
        <taxon>Craniata</taxon>
        <taxon>Vertebrata</taxon>
        <taxon>Euteleostomi</taxon>
        <taxon>Mammalia</taxon>
        <taxon>Eutheria</taxon>
        <taxon>Laurasiatheria</taxon>
        <taxon>Artiodactyla</taxon>
        <taxon>Ruminantia</taxon>
        <taxon>Pecora</taxon>
        <taxon>Cervidae</taxon>
        <taxon>Odocoileinae</taxon>
        <taxon>Rangifer</taxon>
    </lineage>
</organism>
<proteinExistence type="predicted"/>
<dbReference type="Proteomes" id="UP001176941">
    <property type="component" value="Chromosome 9"/>
</dbReference>
<evidence type="ECO:0000256" key="1">
    <source>
        <dbReference type="SAM" id="MobiDB-lite"/>
    </source>
</evidence>
<dbReference type="EMBL" id="OX459945">
    <property type="protein sequence ID" value="CAI9179124.1"/>
    <property type="molecule type" value="Genomic_DNA"/>
</dbReference>
<feature type="compositionally biased region" description="Pro residues" evidence="1">
    <location>
        <begin position="13"/>
        <end position="22"/>
    </location>
</feature>
<feature type="compositionally biased region" description="Low complexity" evidence="1">
    <location>
        <begin position="73"/>
        <end position="84"/>
    </location>
</feature>
<feature type="compositionally biased region" description="Basic and acidic residues" evidence="1">
    <location>
        <begin position="189"/>
        <end position="199"/>
    </location>
</feature>
<name>A0ABN8ZZD6_RANTA</name>
<protein>
    <submittedName>
        <fullName evidence="2">Uncharacterized protein</fullName>
    </submittedName>
</protein>